<gene>
    <name evidence="1" type="ORF">DERYTH_LOCUS18419</name>
</gene>
<organism evidence="1 2">
    <name type="scientific">Dentiscutata erythropus</name>
    <dbReference type="NCBI Taxonomy" id="1348616"/>
    <lineage>
        <taxon>Eukaryota</taxon>
        <taxon>Fungi</taxon>
        <taxon>Fungi incertae sedis</taxon>
        <taxon>Mucoromycota</taxon>
        <taxon>Glomeromycotina</taxon>
        <taxon>Glomeromycetes</taxon>
        <taxon>Diversisporales</taxon>
        <taxon>Gigasporaceae</taxon>
        <taxon>Dentiscutata</taxon>
    </lineage>
</organism>
<feature type="non-terminal residue" evidence="1">
    <location>
        <position position="419"/>
    </location>
</feature>
<keyword evidence="2" id="KW-1185">Reference proteome</keyword>
<dbReference type="PANTHER" id="PTHR47718">
    <property type="entry name" value="OS01G0519700 PROTEIN"/>
    <property type="match status" value="1"/>
</dbReference>
<dbReference type="Proteomes" id="UP000789405">
    <property type="component" value="Unassembled WGS sequence"/>
</dbReference>
<dbReference type="EMBL" id="CAJVPY010018665">
    <property type="protein sequence ID" value="CAG8768012.1"/>
    <property type="molecule type" value="Genomic_DNA"/>
</dbReference>
<evidence type="ECO:0000313" key="1">
    <source>
        <dbReference type="EMBL" id="CAG8768012.1"/>
    </source>
</evidence>
<dbReference type="AlphaFoldDB" id="A0A9N9J6F3"/>
<dbReference type="OrthoDB" id="2379842at2759"/>
<protein>
    <submittedName>
        <fullName evidence="1">22310_t:CDS:1</fullName>
    </submittedName>
</protein>
<accession>A0A9N9J6F3</accession>
<reference evidence="1" key="1">
    <citation type="submission" date="2021-06" db="EMBL/GenBank/DDBJ databases">
        <authorList>
            <person name="Kallberg Y."/>
            <person name="Tangrot J."/>
            <person name="Rosling A."/>
        </authorList>
    </citation>
    <scope>NUCLEOTIDE SEQUENCE</scope>
    <source>
        <strain evidence="1">MA453B</strain>
    </source>
</reference>
<name>A0A9N9J6F3_9GLOM</name>
<sequence length="419" mass="48342">MSQLKPQIPEIGSKFLIVEQFKKAAQQYAKAMGFAFRDKYRNNYKITEETQKRKKFTKRQNCSVSLRAVLNENVGVWIVTSYKSQHDHKLLSLLKVYCFQQYQVLNTKQKELVYLMLRSGISTQSIANTVHWKNGVVYTKDIINEYDQIKNTLNKGSNNNTTIRLLKMLKECQYIIWHLLSKDKSIQNLFFTHIEAACQVTMCPEVLIVDAIYKTNLYKLPLINIVGTIYDAFSCSPEVFVSDKDLVLQKATNNVFPIAKKYKDYDKFLLSVQTIAYSEKISEVEKAFDEMKQAITKSKNPIYIQSYLEKWKKDANALKKAIKAASGLEQVFSHINRAFCQHKLQTNDALGLNFISADSFILNNKRFEQLLGKISNKALYKLEEKYESLSDCESKAIFLHKIEALAAEENIIPKAPLRV</sequence>
<evidence type="ECO:0000313" key="2">
    <source>
        <dbReference type="Proteomes" id="UP000789405"/>
    </source>
</evidence>
<proteinExistence type="predicted"/>
<comment type="caution">
    <text evidence="1">The sequence shown here is derived from an EMBL/GenBank/DDBJ whole genome shotgun (WGS) entry which is preliminary data.</text>
</comment>